<keyword evidence="11 16" id="KW-0460">Magnesium</keyword>
<dbReference type="Gene3D" id="1.20.58.80">
    <property type="entry name" value="Phosphotransferase system, lactose/cellobiose-type IIA subunit"/>
    <property type="match status" value="1"/>
</dbReference>
<dbReference type="SUPFAM" id="SSF46973">
    <property type="entry name" value="Enzyme IIa from lactose specific PTS, IIa-lac"/>
    <property type="match status" value="1"/>
</dbReference>
<keyword evidence="8" id="KW-0808">Transferase</keyword>
<protein>
    <recommendedName>
        <fullName evidence="3">PTS system lactose-specific EIIA component</fullName>
    </recommendedName>
    <alternativeName>
        <fullName evidence="12">EIIA-Lac</fullName>
    </alternativeName>
    <alternativeName>
        <fullName evidence="14">EIII-Lac</fullName>
    </alternativeName>
    <alternativeName>
        <fullName evidence="13">Lactose-specific phosphotransferase enzyme IIA component</fullName>
    </alternativeName>
</protein>
<sequence>MMEEENKILDIESVSMSLIAHSGDARSLAFTALKKCREGDFKECDSLVESAEKASVEAHHVQTSLLINEAQGNTTPVNVLLIHAQDHLMCSMLAIDLIKEIINLEKDRKGE</sequence>
<dbReference type="GO" id="GO:0009401">
    <property type="term" value="P:phosphoenolpyruvate-dependent sugar phosphotransferase system"/>
    <property type="evidence" value="ECO:0007669"/>
    <property type="project" value="UniProtKB-KW"/>
</dbReference>
<evidence type="ECO:0000256" key="7">
    <source>
        <dbReference type="ARBA" id="ARBA00022597"/>
    </source>
</evidence>
<proteinExistence type="predicted"/>
<feature type="modified residue" description="Phosphohistidine; by HPr" evidence="17">
    <location>
        <position position="83"/>
    </location>
</feature>
<keyword evidence="6" id="KW-0597">Phosphoprotein</keyword>
<keyword evidence="4" id="KW-0813">Transport</keyword>
<evidence type="ECO:0000256" key="10">
    <source>
        <dbReference type="ARBA" id="ARBA00022723"/>
    </source>
</evidence>
<comment type="subcellular location">
    <subcellularLocation>
        <location evidence="1">Cytoplasm</location>
    </subcellularLocation>
</comment>
<dbReference type="GO" id="GO:0005737">
    <property type="term" value="C:cytoplasm"/>
    <property type="evidence" value="ECO:0007669"/>
    <property type="project" value="UniProtKB-SubCell"/>
</dbReference>
<evidence type="ECO:0000256" key="16">
    <source>
        <dbReference type="PIRSR" id="PIRSR000699-2"/>
    </source>
</evidence>
<dbReference type="GO" id="GO:0046872">
    <property type="term" value="F:metal ion binding"/>
    <property type="evidence" value="ECO:0007669"/>
    <property type="project" value="UniProtKB-KW"/>
</dbReference>
<keyword evidence="7" id="KW-0762">Sugar transport</keyword>
<evidence type="ECO:0000256" key="14">
    <source>
        <dbReference type="ARBA" id="ARBA00032708"/>
    </source>
</evidence>
<name>A0A510WFQ6_ENTTH</name>
<feature type="binding site" evidence="16">
    <location>
        <position position="86"/>
    </location>
    <ligand>
        <name>Mg(2+)</name>
        <dbReference type="ChEBI" id="CHEBI:18420"/>
        <note>ligand shared between all trimeric partners</note>
    </ligand>
</feature>
<organism evidence="18 19">
    <name type="scientific">Enterococcus thailandicus</name>
    <dbReference type="NCBI Taxonomy" id="417368"/>
    <lineage>
        <taxon>Bacteria</taxon>
        <taxon>Bacillati</taxon>
        <taxon>Bacillota</taxon>
        <taxon>Bacilli</taxon>
        <taxon>Lactobacillales</taxon>
        <taxon>Enterococcaceae</taxon>
        <taxon>Enterococcus</taxon>
    </lineage>
</organism>
<evidence type="ECO:0000256" key="13">
    <source>
        <dbReference type="ARBA" id="ARBA00031467"/>
    </source>
</evidence>
<evidence type="ECO:0000256" key="3">
    <source>
        <dbReference type="ARBA" id="ARBA00014322"/>
    </source>
</evidence>
<evidence type="ECO:0000256" key="9">
    <source>
        <dbReference type="ARBA" id="ARBA00022683"/>
    </source>
</evidence>
<reference evidence="18 19" key="1">
    <citation type="submission" date="2019-07" db="EMBL/GenBank/DDBJ databases">
        <title>Whole genome shotgun sequence of Enterococcus thailandicus NBRC 101867.</title>
        <authorList>
            <person name="Hosoyama A."/>
            <person name="Uohara A."/>
            <person name="Ohji S."/>
            <person name="Ichikawa N."/>
        </authorList>
    </citation>
    <scope>NUCLEOTIDE SEQUENCE [LARGE SCALE GENOMIC DNA]</scope>
    <source>
        <strain evidence="18 19">NBRC 101867</strain>
    </source>
</reference>
<evidence type="ECO:0000256" key="1">
    <source>
        <dbReference type="ARBA" id="ARBA00004496"/>
    </source>
</evidence>
<evidence type="ECO:0000313" key="18">
    <source>
        <dbReference type="EMBL" id="GEK37966.1"/>
    </source>
</evidence>
<comment type="caution">
    <text evidence="18">The sequence shown here is derived from an EMBL/GenBank/DDBJ whole genome shotgun (WGS) entry which is preliminary data.</text>
</comment>
<dbReference type="AlphaFoldDB" id="A0A510WFQ6"/>
<keyword evidence="9" id="KW-0598">Phosphotransferase system</keyword>
<dbReference type="Proteomes" id="UP000321361">
    <property type="component" value="Unassembled WGS sequence"/>
</dbReference>
<feature type="active site" description="Tele-phosphohistidine intermediate" evidence="15">
    <location>
        <position position="83"/>
    </location>
</feature>
<evidence type="ECO:0000256" key="17">
    <source>
        <dbReference type="PROSITE-ProRule" id="PRU00418"/>
    </source>
</evidence>
<evidence type="ECO:0000256" key="12">
    <source>
        <dbReference type="ARBA" id="ARBA00030293"/>
    </source>
</evidence>
<keyword evidence="10 16" id="KW-0479">Metal-binding</keyword>
<comment type="subunit">
    <text evidence="2">Homotrimer.</text>
</comment>
<dbReference type="GO" id="GO:0016740">
    <property type="term" value="F:transferase activity"/>
    <property type="evidence" value="ECO:0007669"/>
    <property type="project" value="UniProtKB-KW"/>
</dbReference>
<evidence type="ECO:0000313" key="19">
    <source>
        <dbReference type="Proteomes" id="UP000321361"/>
    </source>
</evidence>
<comment type="cofactor">
    <cofactor evidence="16">
        <name>Mg(2+)</name>
        <dbReference type="ChEBI" id="CHEBI:18420"/>
    </cofactor>
    <text evidence="16">Binds 1 Mg(2+) ion per trimer.</text>
</comment>
<dbReference type="PIRSF" id="PIRSF000699">
    <property type="entry name" value="PTS_IILac_III"/>
    <property type="match status" value="1"/>
</dbReference>
<gene>
    <name evidence="18" type="primary">ptcA</name>
    <name evidence="18" type="ORF">ETH01_22530</name>
</gene>
<dbReference type="PANTHER" id="PTHR34382:SF9">
    <property type="entry name" value="PHOSPHOTRANSFERASE SYSTEM SUGAR-SPECIFIC EII COMPONENT"/>
    <property type="match status" value="1"/>
</dbReference>
<dbReference type="PROSITE" id="PS51095">
    <property type="entry name" value="PTS_EIIA_TYPE_3"/>
    <property type="match status" value="1"/>
</dbReference>
<dbReference type="InterPro" id="IPR003188">
    <property type="entry name" value="PTS_IIA_lac/cel"/>
</dbReference>
<accession>A0A510WFQ6</accession>
<evidence type="ECO:0000256" key="15">
    <source>
        <dbReference type="PIRSR" id="PIRSR000699-1"/>
    </source>
</evidence>
<evidence type="ECO:0000256" key="2">
    <source>
        <dbReference type="ARBA" id="ARBA00011233"/>
    </source>
</evidence>
<dbReference type="CDD" id="cd00215">
    <property type="entry name" value="PTS_IIA_lac"/>
    <property type="match status" value="1"/>
</dbReference>
<evidence type="ECO:0000256" key="6">
    <source>
        <dbReference type="ARBA" id="ARBA00022553"/>
    </source>
</evidence>
<dbReference type="EMBL" id="BJUG01000014">
    <property type="protein sequence ID" value="GEK37966.1"/>
    <property type="molecule type" value="Genomic_DNA"/>
</dbReference>
<evidence type="ECO:0000256" key="8">
    <source>
        <dbReference type="ARBA" id="ARBA00022679"/>
    </source>
</evidence>
<evidence type="ECO:0000256" key="11">
    <source>
        <dbReference type="ARBA" id="ARBA00022842"/>
    </source>
</evidence>
<dbReference type="InterPro" id="IPR036542">
    <property type="entry name" value="PTS_IIA_lac/cel_sf"/>
</dbReference>
<keyword evidence="5" id="KW-0963">Cytoplasm</keyword>
<dbReference type="Pfam" id="PF02255">
    <property type="entry name" value="PTS_IIA"/>
    <property type="match status" value="1"/>
</dbReference>
<dbReference type="RefSeq" id="WP_428839265.1">
    <property type="nucleotide sequence ID" value="NZ_BJUG01000014.1"/>
</dbReference>
<evidence type="ECO:0000256" key="4">
    <source>
        <dbReference type="ARBA" id="ARBA00022448"/>
    </source>
</evidence>
<dbReference type="PANTHER" id="PTHR34382">
    <property type="entry name" value="PTS SYSTEM N,N'-DIACETYLCHITOBIOSE-SPECIFIC EIIA COMPONENT"/>
    <property type="match status" value="1"/>
</dbReference>
<evidence type="ECO:0000256" key="5">
    <source>
        <dbReference type="ARBA" id="ARBA00022490"/>
    </source>
</evidence>